<evidence type="ECO:0000256" key="8">
    <source>
        <dbReference type="ARBA" id="ARBA00022927"/>
    </source>
</evidence>
<dbReference type="SMART" id="SM00175">
    <property type="entry name" value="RAB"/>
    <property type="match status" value="1"/>
</dbReference>
<organism evidence="18 19">
    <name type="scientific">Monascus purpureus</name>
    <name type="common">Red mold</name>
    <name type="synonym">Monascus anka</name>
    <dbReference type="NCBI Taxonomy" id="5098"/>
    <lineage>
        <taxon>Eukaryota</taxon>
        <taxon>Fungi</taxon>
        <taxon>Dikarya</taxon>
        <taxon>Ascomycota</taxon>
        <taxon>Pezizomycotina</taxon>
        <taxon>Eurotiomycetes</taxon>
        <taxon>Eurotiomycetidae</taxon>
        <taxon>Eurotiales</taxon>
        <taxon>Aspergillaceae</taxon>
        <taxon>Monascus</taxon>
    </lineage>
</organism>
<evidence type="ECO:0000256" key="4">
    <source>
        <dbReference type="ARBA" id="ARBA00022448"/>
    </source>
</evidence>
<evidence type="ECO:0000256" key="6">
    <source>
        <dbReference type="ARBA" id="ARBA00022692"/>
    </source>
</evidence>
<evidence type="ECO:0000256" key="14">
    <source>
        <dbReference type="ARBA" id="ARBA00023289"/>
    </source>
</evidence>
<evidence type="ECO:0000256" key="9">
    <source>
        <dbReference type="ARBA" id="ARBA00022989"/>
    </source>
</evidence>
<comment type="caution">
    <text evidence="18">The sequence shown here is derived from an EMBL/GenBank/DDBJ whole genome shotgun (WGS) entry which is preliminary data.</text>
</comment>
<dbReference type="PROSITE" id="PS51421">
    <property type="entry name" value="RAS"/>
    <property type="match status" value="1"/>
</dbReference>
<sequence>MSIIIDNARRLDAVFDRLQQQTTEKLHIDHTPINPLDAVEDSGIRSRQRSDLEGIICTLSVTTGTKLLLRDGLLRLLSRFPSAQLEHLTESSDVLFSTFVSDLAWLAAGKAAVQTLGLVMTEFLERALILDDEIRYWDGILQSSWYASAYAVQTLPIRCWRGAKEKYSNWTISGNQTLGLGWTHFYNIVGRYIKFESMWSLQARILSPSWMLRTEVRHHQKNLKAVKSIYATSIGILMEECFSFETADDVRNKSACIPTEEEWRSMISRSVIVMEAILQNATSQNDNLDFETRVFATVERKADGIYRQLNGQSSIQEPTFVIGQLVHILQECLPNCTASSVAAIGEHGRPSWFVRYWLPFLVAILSTSTSLKVLTKKSTDLIRWAADVASTAVDFGGNWVIEPIQKLVKTIRHDENSEIAIISKGSLEADRASLERMVVEFVQDHPDLSEGHSMRSDTEAIANKVKEGDLTPVLKAYERDLRTPFAGTIRGDLIRALLIQIQKTKVDIEIAMSGIDAILKSQELVFGFVGLTPGILVSYAAFSWLWGLFDSRKGLRIGRKRDDLRRALRKVSRTLTSSSPSANGILSYEDHGVLICEAELLLQRARFSLNEPQYREFQEDIRDLMDFRQGIDRQLKVVERIRNYDFLIKLLLIGDSGVGKSCCLLRFSEDSFTPSFITTIGIDFKIRTIELDGKRVKLQIWDTAGQERFRTITTAYYRGAMGILLVYDVTDERSFHNIRTWFNNVEQHASEGVHKILIGNKCDWEEKRAVSTEQGQQLADELGIPFLEVSAKNNINIEKAFYNLASDIKKGMDTSKSEQSGSQGVTIDQQGSGANGNAGGKCC</sequence>
<dbReference type="Proteomes" id="UP000319663">
    <property type="component" value="Unassembled WGS sequence"/>
</dbReference>
<evidence type="ECO:0000256" key="2">
    <source>
        <dbReference type="ARBA" id="ARBA00004342"/>
    </source>
</evidence>
<dbReference type="SMART" id="SM00173">
    <property type="entry name" value="RAS"/>
    <property type="match status" value="1"/>
</dbReference>
<dbReference type="GO" id="GO:0005886">
    <property type="term" value="C:plasma membrane"/>
    <property type="evidence" value="ECO:0007669"/>
    <property type="project" value="UniProtKB-SubCell"/>
</dbReference>
<dbReference type="InterPro" id="IPR013946">
    <property type="entry name" value="NCA2-like"/>
</dbReference>
<evidence type="ECO:0000256" key="16">
    <source>
        <dbReference type="SAM" id="MobiDB-lite"/>
    </source>
</evidence>
<keyword evidence="10" id="KW-0496">Mitochondrion</keyword>
<evidence type="ECO:0000256" key="15">
    <source>
        <dbReference type="ARBA" id="ARBA00025673"/>
    </source>
</evidence>
<evidence type="ECO:0000313" key="19">
    <source>
        <dbReference type="Proteomes" id="UP000319663"/>
    </source>
</evidence>
<keyword evidence="9 17" id="KW-1133">Transmembrane helix</keyword>
<evidence type="ECO:0000256" key="7">
    <source>
        <dbReference type="ARBA" id="ARBA00022741"/>
    </source>
</evidence>
<feature type="compositionally biased region" description="Polar residues" evidence="16">
    <location>
        <begin position="817"/>
        <end position="828"/>
    </location>
</feature>
<dbReference type="PANTHER" id="PTHR28234:SF1">
    <property type="entry name" value="NUCLEAR CONTROL OF ATPASE PROTEIN 2"/>
    <property type="match status" value="1"/>
</dbReference>
<evidence type="ECO:0000256" key="10">
    <source>
        <dbReference type="ARBA" id="ARBA00023128"/>
    </source>
</evidence>
<feature type="compositionally biased region" description="Gly residues" evidence="16">
    <location>
        <begin position="833"/>
        <end position="843"/>
    </location>
</feature>
<dbReference type="Gene3D" id="3.40.50.300">
    <property type="entry name" value="P-loop containing nucleotide triphosphate hydrolases"/>
    <property type="match status" value="1"/>
</dbReference>
<dbReference type="GO" id="GO:0005525">
    <property type="term" value="F:GTP binding"/>
    <property type="evidence" value="ECO:0007669"/>
    <property type="project" value="UniProtKB-KW"/>
</dbReference>
<accession>A0A507QMG0</accession>
<feature type="transmembrane region" description="Helical" evidence="17">
    <location>
        <begin position="524"/>
        <end position="549"/>
    </location>
</feature>
<protein>
    <submittedName>
        <fullName evidence="18">Nuclear control of ATPase protein 2</fullName>
    </submittedName>
</protein>
<comment type="similarity">
    <text evidence="3">Belongs to the small GTPase superfamily. Rab family.</text>
</comment>
<feature type="region of interest" description="Disordered" evidence="16">
    <location>
        <begin position="812"/>
        <end position="843"/>
    </location>
</feature>
<dbReference type="EMBL" id="VIFY01000228">
    <property type="protein sequence ID" value="TQB68314.1"/>
    <property type="molecule type" value="Genomic_DNA"/>
</dbReference>
<name>A0A507QMG0_MONPU</name>
<dbReference type="PROSITE" id="PS51420">
    <property type="entry name" value="RHO"/>
    <property type="match status" value="1"/>
</dbReference>
<dbReference type="SMART" id="SM00176">
    <property type="entry name" value="RAN"/>
    <property type="match status" value="1"/>
</dbReference>
<dbReference type="NCBIfam" id="TIGR00231">
    <property type="entry name" value="small_GTP"/>
    <property type="match status" value="1"/>
</dbReference>
<dbReference type="InterPro" id="IPR005225">
    <property type="entry name" value="Small_GTP-bd"/>
</dbReference>
<dbReference type="AlphaFoldDB" id="A0A507QMG0"/>
<dbReference type="InterPro" id="IPR027417">
    <property type="entry name" value="P-loop_NTPase"/>
</dbReference>
<comment type="subcellular location">
    <subcellularLocation>
        <location evidence="2">Cell membrane</location>
        <topology evidence="2">Lipid-anchor</topology>
        <orientation evidence="2">Cytoplasmic side</orientation>
    </subcellularLocation>
    <subcellularLocation>
        <location evidence="1">Mitochondrion membrane</location>
        <topology evidence="1">Multi-pass membrane protein</topology>
    </subcellularLocation>
</comment>
<keyword evidence="4" id="KW-0813">Transport</keyword>
<dbReference type="PRINTS" id="PR00449">
    <property type="entry name" value="RASTRNSFRMNG"/>
</dbReference>
<comment type="function">
    <text evidence="15">Protein transport. Probably involved in vesicular traffic.</text>
</comment>
<evidence type="ECO:0000256" key="5">
    <source>
        <dbReference type="ARBA" id="ARBA00022475"/>
    </source>
</evidence>
<dbReference type="Pfam" id="PF08637">
    <property type="entry name" value="NCA2"/>
    <property type="match status" value="1"/>
</dbReference>
<evidence type="ECO:0000256" key="12">
    <source>
        <dbReference type="ARBA" id="ARBA00023136"/>
    </source>
</evidence>
<keyword evidence="8" id="KW-0653">Protein transport</keyword>
<keyword evidence="12 17" id="KW-0472">Membrane</keyword>
<gene>
    <name evidence="18" type="primary">NCA2</name>
    <name evidence="18" type="ORF">MPDQ_003617</name>
</gene>
<keyword evidence="7" id="KW-0547">Nucleotide-binding</keyword>
<dbReference type="STRING" id="5098.A0A507QMG0"/>
<dbReference type="SUPFAM" id="SSF52540">
    <property type="entry name" value="P-loop containing nucleoside triphosphate hydrolases"/>
    <property type="match status" value="1"/>
</dbReference>
<evidence type="ECO:0000256" key="11">
    <source>
        <dbReference type="ARBA" id="ARBA00023134"/>
    </source>
</evidence>
<keyword evidence="14" id="KW-0636">Prenylation</keyword>
<dbReference type="CDD" id="cd01867">
    <property type="entry name" value="Rab8_Rab10_Rab13_like"/>
    <property type="match status" value="1"/>
</dbReference>
<evidence type="ECO:0000256" key="1">
    <source>
        <dbReference type="ARBA" id="ARBA00004225"/>
    </source>
</evidence>
<reference evidence="18 19" key="1">
    <citation type="submission" date="2019-06" db="EMBL/GenBank/DDBJ databases">
        <title>Wine fermentation using esterase from Monascus purpureus.</title>
        <authorList>
            <person name="Geng C."/>
            <person name="Zhang Y."/>
        </authorList>
    </citation>
    <scope>NUCLEOTIDE SEQUENCE [LARGE SCALE GENOMIC DNA]</scope>
    <source>
        <strain evidence="18">HQ1</strain>
    </source>
</reference>
<keyword evidence="13" id="KW-0449">Lipoprotein</keyword>
<dbReference type="SMART" id="SM00174">
    <property type="entry name" value="RHO"/>
    <property type="match status" value="1"/>
</dbReference>
<keyword evidence="5" id="KW-1003">Cell membrane</keyword>
<keyword evidence="6 17" id="KW-0812">Transmembrane</keyword>
<dbReference type="GO" id="GO:0005741">
    <property type="term" value="C:mitochondrial outer membrane"/>
    <property type="evidence" value="ECO:0007669"/>
    <property type="project" value="TreeGrafter"/>
</dbReference>
<dbReference type="GO" id="GO:0015031">
    <property type="term" value="P:protein transport"/>
    <property type="evidence" value="ECO:0007669"/>
    <property type="project" value="UniProtKB-KW"/>
</dbReference>
<evidence type="ECO:0000256" key="13">
    <source>
        <dbReference type="ARBA" id="ARBA00023288"/>
    </source>
</evidence>
<dbReference type="PANTHER" id="PTHR28234">
    <property type="entry name" value="NUCLEAR CONTROL OF ATPASE PROTEIN 2"/>
    <property type="match status" value="1"/>
</dbReference>
<evidence type="ECO:0000313" key="18">
    <source>
        <dbReference type="EMBL" id="TQB68314.1"/>
    </source>
</evidence>
<keyword evidence="19" id="KW-1185">Reference proteome</keyword>
<dbReference type="Pfam" id="PF00071">
    <property type="entry name" value="Ras"/>
    <property type="match status" value="1"/>
</dbReference>
<dbReference type="GO" id="GO:0003924">
    <property type="term" value="F:GTPase activity"/>
    <property type="evidence" value="ECO:0007669"/>
    <property type="project" value="InterPro"/>
</dbReference>
<keyword evidence="11" id="KW-0342">GTP-binding</keyword>
<proteinExistence type="inferred from homology"/>
<dbReference type="InterPro" id="IPR001806">
    <property type="entry name" value="Small_GTPase"/>
</dbReference>
<dbReference type="FunFam" id="3.40.50.300:FF:000363">
    <property type="entry name" value="Secretion related GTPase srgA"/>
    <property type="match status" value="1"/>
</dbReference>
<evidence type="ECO:0000256" key="17">
    <source>
        <dbReference type="SAM" id="Phobius"/>
    </source>
</evidence>
<dbReference type="PROSITE" id="PS51419">
    <property type="entry name" value="RAB"/>
    <property type="match status" value="1"/>
</dbReference>
<evidence type="ECO:0000256" key="3">
    <source>
        <dbReference type="ARBA" id="ARBA00006270"/>
    </source>
</evidence>